<dbReference type="AlphaFoldDB" id="A0A6J4LDS0"/>
<sequence>EPVRGPPWAPGEGARTPGQRLPVADPLTGRSGDAAGHHRRAGGRGGYGRPRHQGWQGAPQPGSHRHQGGRGPEAARRGGEEPGRAPARRERRARHGPVPGRGVPPQGLHHLRQAGPGDLRGRGEERNRPAHRLRAGEDGERVQGLRDQPRGRHRPHAADDPHGALVQEGRHRRPAARLGHQPGDRLPLPEGADRPLPRRRRAGADGLQPRHGHGRQGAQARRRPRQRLRREGAQPL</sequence>
<accession>A0A6J4LDS0</accession>
<proteinExistence type="predicted"/>
<gene>
    <name evidence="2" type="ORF">AVDCRST_MAG89-1911</name>
</gene>
<feature type="compositionally biased region" description="Basic residues" evidence="1">
    <location>
        <begin position="210"/>
        <end position="228"/>
    </location>
</feature>
<name>A0A6J4LDS0_9BACT</name>
<feature type="region of interest" description="Disordered" evidence="1">
    <location>
        <begin position="1"/>
        <end position="236"/>
    </location>
</feature>
<dbReference type="EMBL" id="CADCTV010000406">
    <property type="protein sequence ID" value="CAA9326222.1"/>
    <property type="molecule type" value="Genomic_DNA"/>
</dbReference>
<feature type="compositionally biased region" description="Low complexity" evidence="1">
    <location>
        <begin position="96"/>
        <end position="107"/>
    </location>
</feature>
<evidence type="ECO:0000313" key="2">
    <source>
        <dbReference type="EMBL" id="CAA9326222.1"/>
    </source>
</evidence>
<feature type="non-terminal residue" evidence="2">
    <location>
        <position position="236"/>
    </location>
</feature>
<feature type="compositionally biased region" description="Basic and acidic residues" evidence="1">
    <location>
        <begin position="73"/>
        <end position="83"/>
    </location>
</feature>
<reference evidence="2" key="1">
    <citation type="submission" date="2020-02" db="EMBL/GenBank/DDBJ databases">
        <authorList>
            <person name="Meier V. D."/>
        </authorList>
    </citation>
    <scope>NUCLEOTIDE SEQUENCE</scope>
    <source>
        <strain evidence="2">AVDCRST_MAG89</strain>
    </source>
</reference>
<feature type="non-terminal residue" evidence="2">
    <location>
        <position position="1"/>
    </location>
</feature>
<evidence type="ECO:0000256" key="1">
    <source>
        <dbReference type="SAM" id="MobiDB-lite"/>
    </source>
</evidence>
<feature type="compositionally biased region" description="Basic and acidic residues" evidence="1">
    <location>
        <begin position="119"/>
        <end position="162"/>
    </location>
</feature>
<organism evidence="2">
    <name type="scientific">uncultured Gemmatimonadota bacterium</name>
    <dbReference type="NCBI Taxonomy" id="203437"/>
    <lineage>
        <taxon>Bacteria</taxon>
        <taxon>Pseudomonadati</taxon>
        <taxon>Gemmatimonadota</taxon>
        <taxon>environmental samples</taxon>
    </lineage>
</organism>
<protein>
    <submittedName>
        <fullName evidence="2">GH23</fullName>
    </submittedName>
</protein>